<dbReference type="OrthoDB" id="5303367at2759"/>
<gene>
    <name evidence="1" type="ORF">CLAFUR5_04981</name>
</gene>
<proteinExistence type="predicted"/>
<dbReference type="AlphaFoldDB" id="A0A9Q8LFJ2"/>
<organism evidence="1 2">
    <name type="scientific">Passalora fulva</name>
    <name type="common">Tomato leaf mold</name>
    <name type="synonym">Cladosporium fulvum</name>
    <dbReference type="NCBI Taxonomy" id="5499"/>
    <lineage>
        <taxon>Eukaryota</taxon>
        <taxon>Fungi</taxon>
        <taxon>Dikarya</taxon>
        <taxon>Ascomycota</taxon>
        <taxon>Pezizomycotina</taxon>
        <taxon>Dothideomycetes</taxon>
        <taxon>Dothideomycetidae</taxon>
        <taxon>Mycosphaerellales</taxon>
        <taxon>Mycosphaerellaceae</taxon>
        <taxon>Fulvia</taxon>
    </lineage>
</organism>
<dbReference type="GeneID" id="71984859"/>
<evidence type="ECO:0000313" key="1">
    <source>
        <dbReference type="EMBL" id="UJO15728.1"/>
    </source>
</evidence>
<reference evidence="1" key="2">
    <citation type="journal article" date="2022" name="Microb. Genom.">
        <title>A chromosome-scale genome assembly of the tomato pathogen Cladosporium fulvum reveals a compartmentalized genome architecture and the presence of a dispensable chromosome.</title>
        <authorList>
            <person name="Zaccaron A.Z."/>
            <person name="Chen L.H."/>
            <person name="Samaras A."/>
            <person name="Stergiopoulos I."/>
        </authorList>
    </citation>
    <scope>NUCLEOTIDE SEQUENCE</scope>
    <source>
        <strain evidence="1">Race5_Kim</strain>
    </source>
</reference>
<name>A0A9Q8LFJ2_PASFU</name>
<keyword evidence="2" id="KW-1185">Reference proteome</keyword>
<dbReference type="EMBL" id="CP090166">
    <property type="protein sequence ID" value="UJO15728.1"/>
    <property type="molecule type" value="Genomic_DNA"/>
</dbReference>
<accession>A0A9Q8LFJ2</accession>
<sequence length="254" mass="28079">MLDATGCTLMTVVSVSDKAGKDDESIAATLKRIGPSNVAQGAYVTGEPLCDAWLRSLTGDLSQERHPERINRPTLDQLRELSKPLLDASNNPADAKSLKGLIKDAKLKGTITRTKFFTTNTGHFGFGPVDMQAGDRNSDGRVRLLDWVFVHGIMDGEALLGPLPKGWSVHYKQVDGRWSARFIDPAGAEHLDDPRLGPLPRGWSRKEVEITADDPIHVDHFENRKTGEVINYDPRMSVEAIEERGTELETIRLV</sequence>
<dbReference type="RefSeq" id="XP_047760094.1">
    <property type="nucleotide sequence ID" value="XM_047904129.1"/>
</dbReference>
<reference evidence="1" key="1">
    <citation type="submission" date="2021-12" db="EMBL/GenBank/DDBJ databases">
        <authorList>
            <person name="Zaccaron A."/>
            <person name="Stergiopoulos I."/>
        </authorList>
    </citation>
    <scope>NUCLEOTIDE SEQUENCE</scope>
    <source>
        <strain evidence="1">Race5_Kim</strain>
    </source>
</reference>
<protein>
    <submittedName>
        <fullName evidence="1">Uncharacterized protein</fullName>
    </submittedName>
</protein>
<dbReference type="Proteomes" id="UP000756132">
    <property type="component" value="Chromosome 4"/>
</dbReference>
<dbReference type="KEGG" id="ffu:CLAFUR5_04981"/>
<evidence type="ECO:0000313" key="2">
    <source>
        <dbReference type="Proteomes" id="UP000756132"/>
    </source>
</evidence>